<dbReference type="Proteomes" id="UP001217485">
    <property type="component" value="Unassembled WGS sequence"/>
</dbReference>
<name>A0ABT5CCD4_9BACT</name>
<proteinExistence type="predicted"/>
<reference evidence="1 2" key="1">
    <citation type="submission" date="2023-01" db="EMBL/GenBank/DDBJ databases">
        <title>Minimal conservation of predation-associated metabolite biosynthetic gene clusters underscores biosynthetic potential of Myxococcota including descriptions for ten novel species: Archangium lansinium sp. nov., Myxococcus landrumus sp. nov., Nannocystis bai.</title>
        <authorList>
            <person name="Ahearne A."/>
            <person name="Stevens C."/>
            <person name="Dowd S."/>
        </authorList>
    </citation>
    <scope>NUCLEOTIDE SEQUENCE [LARGE SCALE GENOMIC DNA]</scope>
    <source>
        <strain evidence="1 2">WIWO2</strain>
    </source>
</reference>
<sequence length="713" mass="77331">MARIAPVPNIPAIPGMNPGVFEMGGGGGGGGSGGRGHDLAARRDALQSLRGPEGGYARSHRGLASFWRTIADEVLVRPTPPEFLPLLTQLDDWLAGGPACALVVSADPGTRTALLARWALSIVERKSAEVIFLPVSPCIGTAVERDMLKLFFGLFRSSATAVFSRPRSPEELMLSIRMALRGVDSVSSVPNEECPQLLVIVDGIERAADGWPHRRMPFLSEAYDGAHIIVSTSPESPSARGVGLHERLAWSPEQTRVFLLAGERDSSEETTQARRTAESAGDMEPSLARFFDALGTALAPVSNDGLVSALRLDPTEVEAFKDGPHAAQRLVVLSDDGTFSFRDDATRAGWTMDTNKVASIEDALIVRGLAALTRGTISPEAWPSYLVEYLGAHMKRRSVSIFDLLTLVSPEWLRIWMSHPGGLVGFTTDARRARYAAEDALIEACRPERAAAAEQERATLLCVIVRCALVEASLFAKERSVEEVDYRTAPYVEPTVDVTRPTGAVRERAEALVTFASLVTGSEQQLIQGWATDACAGLDEILPRSIPHVTTDRSAADPERTRRIRAGATYDEVDAYLSRDIVIRPTDLSPDEAWRLAESREGESRMVSFAGILPDLPEEMREKAVREVMSSYWAHGDRLALRVLSACAPWMALPDAARVICNELGNDWTDELPRMLVGFGSLTELSPLLLRLGGTAAIVGVARAIAEVGQWLP</sequence>
<evidence type="ECO:0000313" key="2">
    <source>
        <dbReference type="Proteomes" id="UP001217485"/>
    </source>
</evidence>
<organism evidence="1 2">
    <name type="scientific">Sorangium atrum</name>
    <dbReference type="NCBI Taxonomy" id="2995308"/>
    <lineage>
        <taxon>Bacteria</taxon>
        <taxon>Pseudomonadati</taxon>
        <taxon>Myxococcota</taxon>
        <taxon>Polyangia</taxon>
        <taxon>Polyangiales</taxon>
        <taxon>Polyangiaceae</taxon>
        <taxon>Sorangium</taxon>
    </lineage>
</organism>
<gene>
    <name evidence="1" type="ORF">POL72_40410</name>
</gene>
<comment type="caution">
    <text evidence="1">The sequence shown here is derived from an EMBL/GenBank/DDBJ whole genome shotgun (WGS) entry which is preliminary data.</text>
</comment>
<dbReference type="EMBL" id="JAQNDK010000005">
    <property type="protein sequence ID" value="MDC0684057.1"/>
    <property type="molecule type" value="Genomic_DNA"/>
</dbReference>
<protein>
    <submittedName>
        <fullName evidence="1">Uncharacterized protein</fullName>
    </submittedName>
</protein>
<keyword evidence="2" id="KW-1185">Reference proteome</keyword>
<evidence type="ECO:0000313" key="1">
    <source>
        <dbReference type="EMBL" id="MDC0684057.1"/>
    </source>
</evidence>
<dbReference type="RefSeq" id="WP_272102186.1">
    <property type="nucleotide sequence ID" value="NZ_JAQNDK010000005.1"/>
</dbReference>
<accession>A0ABT5CCD4</accession>